<name>A0AAN8Z4N9_9MAGN</name>
<feature type="region of interest" description="Disordered" evidence="1">
    <location>
        <begin position="174"/>
        <end position="199"/>
    </location>
</feature>
<sequence>GAITALAFSKSGLISASEDCTACIWDVVEWVITQRVNHPKGKITNLVVIPQSSMLSGRNHHRMSRHFYASCLEKYPELDESSMGMITLPPSHCPLNNDSAAFSQSTLSAQNQITELEAGRTPAAVQMKLETGIENRLWATRMAKHVMEMNKHLQSRLLDMMQCRLLLSKDAESSTARQKKKLKVESSPLLSEEKSLLLE</sequence>
<keyword evidence="3" id="KW-1185">Reference proteome</keyword>
<dbReference type="AlphaFoldDB" id="A0AAN8Z4N9"/>
<dbReference type="PANTHER" id="PTHR18763">
    <property type="entry name" value="WD-REPEAT PROTEIN 18"/>
    <property type="match status" value="1"/>
</dbReference>
<dbReference type="EMBL" id="JBAMMX010000016">
    <property type="protein sequence ID" value="KAK6924692.1"/>
    <property type="molecule type" value="Genomic_DNA"/>
</dbReference>
<dbReference type="PANTHER" id="PTHR18763:SF4">
    <property type="entry name" value="PROTEIN ROOT INITIATION DEFECTIVE 3-LIKE"/>
    <property type="match status" value="1"/>
</dbReference>
<dbReference type="GO" id="GO:0120330">
    <property type="term" value="C:rixosome complex"/>
    <property type="evidence" value="ECO:0007669"/>
    <property type="project" value="TreeGrafter"/>
</dbReference>
<comment type="caution">
    <text evidence="2">The sequence shown here is derived from an EMBL/GenBank/DDBJ whole genome shotgun (WGS) entry which is preliminary data.</text>
</comment>
<evidence type="ECO:0000313" key="2">
    <source>
        <dbReference type="EMBL" id="KAK6924692.1"/>
    </source>
</evidence>
<dbReference type="PROSITE" id="PS00678">
    <property type="entry name" value="WD_REPEATS_1"/>
    <property type="match status" value="1"/>
</dbReference>
<gene>
    <name evidence="2" type="ORF">RJ641_009018</name>
</gene>
<organism evidence="2 3">
    <name type="scientific">Dillenia turbinata</name>
    <dbReference type="NCBI Taxonomy" id="194707"/>
    <lineage>
        <taxon>Eukaryota</taxon>
        <taxon>Viridiplantae</taxon>
        <taxon>Streptophyta</taxon>
        <taxon>Embryophyta</taxon>
        <taxon>Tracheophyta</taxon>
        <taxon>Spermatophyta</taxon>
        <taxon>Magnoliopsida</taxon>
        <taxon>eudicotyledons</taxon>
        <taxon>Gunneridae</taxon>
        <taxon>Pentapetalae</taxon>
        <taxon>Dilleniales</taxon>
        <taxon>Dilleniaceae</taxon>
        <taxon>Dillenia</taxon>
    </lineage>
</organism>
<dbReference type="InterPro" id="IPR015943">
    <property type="entry name" value="WD40/YVTN_repeat-like_dom_sf"/>
</dbReference>
<reference evidence="2 3" key="1">
    <citation type="submission" date="2023-12" db="EMBL/GenBank/DDBJ databases">
        <title>A high-quality genome assembly for Dillenia turbinata (Dilleniales).</title>
        <authorList>
            <person name="Chanderbali A."/>
        </authorList>
    </citation>
    <scope>NUCLEOTIDE SEQUENCE [LARGE SCALE GENOMIC DNA]</scope>
    <source>
        <strain evidence="2">LSX21</strain>
        <tissue evidence="2">Leaf</tissue>
    </source>
</reference>
<dbReference type="SUPFAM" id="SSF50978">
    <property type="entry name" value="WD40 repeat-like"/>
    <property type="match status" value="1"/>
</dbReference>
<evidence type="ECO:0000256" key="1">
    <source>
        <dbReference type="SAM" id="MobiDB-lite"/>
    </source>
</evidence>
<feature type="non-terminal residue" evidence="2">
    <location>
        <position position="199"/>
    </location>
</feature>
<dbReference type="InterPro" id="IPR036322">
    <property type="entry name" value="WD40_repeat_dom_sf"/>
</dbReference>
<dbReference type="GO" id="GO:0005656">
    <property type="term" value="C:nuclear pre-replicative complex"/>
    <property type="evidence" value="ECO:0007669"/>
    <property type="project" value="TreeGrafter"/>
</dbReference>
<proteinExistence type="predicted"/>
<dbReference type="Proteomes" id="UP001370490">
    <property type="component" value="Unassembled WGS sequence"/>
</dbReference>
<dbReference type="GO" id="GO:0006364">
    <property type="term" value="P:rRNA processing"/>
    <property type="evidence" value="ECO:0007669"/>
    <property type="project" value="TreeGrafter"/>
</dbReference>
<dbReference type="InterPro" id="IPR019775">
    <property type="entry name" value="WD40_repeat_CS"/>
</dbReference>
<accession>A0AAN8Z4N9</accession>
<feature type="non-terminal residue" evidence="2">
    <location>
        <position position="1"/>
    </location>
</feature>
<dbReference type="InterPro" id="IPR045227">
    <property type="entry name" value="WDR18/Ipi3/RID3"/>
</dbReference>
<dbReference type="Gene3D" id="2.130.10.10">
    <property type="entry name" value="YVTN repeat-like/Quinoprotein amine dehydrogenase"/>
    <property type="match status" value="1"/>
</dbReference>
<evidence type="ECO:0000313" key="3">
    <source>
        <dbReference type="Proteomes" id="UP001370490"/>
    </source>
</evidence>
<dbReference type="GO" id="GO:0006261">
    <property type="term" value="P:DNA-templated DNA replication"/>
    <property type="evidence" value="ECO:0007669"/>
    <property type="project" value="TreeGrafter"/>
</dbReference>
<protein>
    <submittedName>
        <fullName evidence="2">Uncharacterized protein</fullName>
    </submittedName>
</protein>